<dbReference type="RefSeq" id="WP_343907133.1">
    <property type="nucleotide sequence ID" value="NZ_BAAAJE010000006.1"/>
</dbReference>
<evidence type="ECO:0000313" key="3">
    <source>
        <dbReference type="Proteomes" id="UP001499979"/>
    </source>
</evidence>
<feature type="region of interest" description="Disordered" evidence="1">
    <location>
        <begin position="52"/>
        <end position="72"/>
    </location>
</feature>
<sequence length="173" mass="18840">MSIYEPEAVESQGATKIKLLSAVVDAAAASLATEVNAASSVEATLVFNTWNPTRTPNTGTAPRRVGTRDQFPREGNMQYQPIAITYPDDPQADTGDPNVKAKDLLTEGTVKYVLVRKGIDVDTAFAADQKYELWKVRCGAQIETQSGEDEFAEYQIQQNLYPLQKVAKGVIAA</sequence>
<dbReference type="Pfam" id="PF25595">
    <property type="entry name" value="Phage_TTP_16"/>
    <property type="match status" value="1"/>
</dbReference>
<evidence type="ECO:0000256" key="1">
    <source>
        <dbReference type="SAM" id="MobiDB-lite"/>
    </source>
</evidence>
<organism evidence="2 3">
    <name type="scientific">Nocardioides aquiterrae</name>
    <dbReference type="NCBI Taxonomy" id="203799"/>
    <lineage>
        <taxon>Bacteria</taxon>
        <taxon>Bacillati</taxon>
        <taxon>Actinomycetota</taxon>
        <taxon>Actinomycetes</taxon>
        <taxon>Propionibacteriales</taxon>
        <taxon>Nocardioidaceae</taxon>
        <taxon>Nocardioides</taxon>
    </lineage>
</organism>
<protein>
    <recommendedName>
        <fullName evidence="4">Phage tail protein</fullName>
    </recommendedName>
</protein>
<gene>
    <name evidence="2" type="ORF">GCM10009606_17690</name>
</gene>
<name>A0ABP4EZA7_9ACTN</name>
<dbReference type="InterPro" id="IPR058009">
    <property type="entry name" value="TTP_Phage_16"/>
</dbReference>
<evidence type="ECO:0000313" key="2">
    <source>
        <dbReference type="EMBL" id="GAA1138345.1"/>
    </source>
</evidence>
<evidence type="ECO:0008006" key="4">
    <source>
        <dbReference type="Google" id="ProtNLM"/>
    </source>
</evidence>
<dbReference type="EMBL" id="BAAAJE010000006">
    <property type="protein sequence ID" value="GAA1138345.1"/>
    <property type="molecule type" value="Genomic_DNA"/>
</dbReference>
<accession>A0ABP4EZA7</accession>
<reference evidence="3" key="1">
    <citation type="journal article" date="2019" name="Int. J. Syst. Evol. Microbiol.">
        <title>The Global Catalogue of Microorganisms (GCM) 10K type strain sequencing project: providing services to taxonomists for standard genome sequencing and annotation.</title>
        <authorList>
            <consortium name="The Broad Institute Genomics Platform"/>
            <consortium name="The Broad Institute Genome Sequencing Center for Infectious Disease"/>
            <person name="Wu L."/>
            <person name="Ma J."/>
        </authorList>
    </citation>
    <scope>NUCLEOTIDE SEQUENCE [LARGE SCALE GENOMIC DNA]</scope>
    <source>
        <strain evidence="3">JCM 11813</strain>
    </source>
</reference>
<comment type="caution">
    <text evidence="2">The sequence shown here is derived from an EMBL/GenBank/DDBJ whole genome shotgun (WGS) entry which is preliminary data.</text>
</comment>
<keyword evidence="3" id="KW-1185">Reference proteome</keyword>
<proteinExistence type="predicted"/>
<dbReference type="Proteomes" id="UP001499979">
    <property type="component" value="Unassembled WGS sequence"/>
</dbReference>